<dbReference type="GO" id="GO:0003677">
    <property type="term" value="F:DNA binding"/>
    <property type="evidence" value="ECO:0007669"/>
    <property type="project" value="InterPro"/>
</dbReference>
<dbReference type="CDD" id="cd00093">
    <property type="entry name" value="HTH_XRE"/>
    <property type="match status" value="1"/>
</dbReference>
<sequence>MKEKKIVFHIHQLLEERNMSMRELGRLSDIDISKLSPLVNGKRQRVDIGHLQRIAEALDLDDINSMISIETIEND</sequence>
<proteinExistence type="predicted"/>
<dbReference type="RefSeq" id="WP_072695206.1">
    <property type="nucleotide sequence ID" value="NZ_FUKW01000043.1"/>
</dbReference>
<dbReference type="InterPro" id="IPR010982">
    <property type="entry name" value="Lambda_DNA-bd_dom_sf"/>
</dbReference>
<dbReference type="EMBL" id="FUKW01000043">
    <property type="protein sequence ID" value="SJN23166.1"/>
    <property type="molecule type" value="Genomic_DNA"/>
</dbReference>
<dbReference type="PROSITE" id="PS50943">
    <property type="entry name" value="HTH_CROC1"/>
    <property type="match status" value="1"/>
</dbReference>
<dbReference type="Gene3D" id="1.10.260.40">
    <property type="entry name" value="lambda repressor-like DNA-binding domains"/>
    <property type="match status" value="1"/>
</dbReference>
<dbReference type="Proteomes" id="UP000195611">
    <property type="component" value="Unassembled WGS sequence"/>
</dbReference>
<reference evidence="2 3" key="1">
    <citation type="submission" date="2017-02" db="EMBL/GenBank/DDBJ databases">
        <authorList>
            <person name="Peterson S.W."/>
        </authorList>
    </citation>
    <scope>NUCLEOTIDE SEQUENCE [LARGE SCALE GENOMIC DNA]</scope>
    <source>
        <strain evidence="2 3">42ea</strain>
    </source>
</reference>
<evidence type="ECO:0000259" key="1">
    <source>
        <dbReference type="PROSITE" id="PS50943"/>
    </source>
</evidence>
<protein>
    <submittedName>
        <fullName evidence="2">Transcriptional regulator, Cro/CI family</fullName>
    </submittedName>
</protein>
<dbReference type="AlphaFoldDB" id="A0A1R4ITE4"/>
<evidence type="ECO:0000313" key="3">
    <source>
        <dbReference type="Proteomes" id="UP000195611"/>
    </source>
</evidence>
<gene>
    <name evidence="2" type="ORF">FM115_02545</name>
</gene>
<dbReference type="Pfam" id="PF13443">
    <property type="entry name" value="HTH_26"/>
    <property type="match status" value="1"/>
</dbReference>
<organism evidence="2 3">
    <name type="scientific">Marinilactibacillus psychrotolerans 42ea</name>
    <dbReference type="NCBI Taxonomy" id="1255609"/>
    <lineage>
        <taxon>Bacteria</taxon>
        <taxon>Bacillati</taxon>
        <taxon>Bacillota</taxon>
        <taxon>Bacilli</taxon>
        <taxon>Lactobacillales</taxon>
        <taxon>Carnobacteriaceae</taxon>
        <taxon>Marinilactibacillus</taxon>
    </lineage>
</organism>
<accession>A0A1R4ITE4</accession>
<dbReference type="SUPFAM" id="SSF47413">
    <property type="entry name" value="lambda repressor-like DNA-binding domains"/>
    <property type="match status" value="1"/>
</dbReference>
<name>A0A1R4ITE4_9LACT</name>
<dbReference type="SMART" id="SM00530">
    <property type="entry name" value="HTH_XRE"/>
    <property type="match status" value="1"/>
</dbReference>
<evidence type="ECO:0000313" key="2">
    <source>
        <dbReference type="EMBL" id="SJN23166.1"/>
    </source>
</evidence>
<dbReference type="InterPro" id="IPR001387">
    <property type="entry name" value="Cro/C1-type_HTH"/>
</dbReference>
<feature type="domain" description="HTH cro/C1-type" evidence="1">
    <location>
        <begin position="10"/>
        <end position="63"/>
    </location>
</feature>